<dbReference type="EMBL" id="CNFU01001121">
    <property type="protein sequence ID" value="CKT05494.1"/>
    <property type="molecule type" value="Genomic_DNA"/>
</dbReference>
<dbReference type="AlphaFoldDB" id="A0A655A163"/>
<name>A0A655A163_MYCTX</name>
<protein>
    <submittedName>
        <fullName evidence="2">Uncharacterized protein</fullName>
    </submittedName>
</protein>
<evidence type="ECO:0000313" key="2">
    <source>
        <dbReference type="EMBL" id="CKR61477.1"/>
    </source>
</evidence>
<accession>A0A655A163</accession>
<dbReference type="Proteomes" id="UP000049023">
    <property type="component" value="Unassembled WGS sequence"/>
</dbReference>
<reference evidence="4 5" key="1">
    <citation type="submission" date="2015-03" db="EMBL/GenBank/DDBJ databases">
        <authorList>
            <consortium name="Pathogen Informatics"/>
        </authorList>
    </citation>
    <scope>NUCLEOTIDE SEQUENCE [LARGE SCALE GENOMIC DNA]</scope>
    <source>
        <strain evidence="2 5">Bir 185</strain>
        <strain evidence="3 4">Bir 187</strain>
    </source>
</reference>
<evidence type="ECO:0000313" key="4">
    <source>
        <dbReference type="Proteomes" id="UP000049023"/>
    </source>
</evidence>
<evidence type="ECO:0000313" key="3">
    <source>
        <dbReference type="EMBL" id="CKT05494.1"/>
    </source>
</evidence>
<dbReference type="EMBL" id="CNFT01000380">
    <property type="protein sequence ID" value="CKR61477.1"/>
    <property type="molecule type" value="Genomic_DNA"/>
</dbReference>
<evidence type="ECO:0000313" key="5">
    <source>
        <dbReference type="Proteomes" id="UP000050164"/>
    </source>
</evidence>
<feature type="region of interest" description="Disordered" evidence="1">
    <location>
        <begin position="224"/>
        <end position="246"/>
    </location>
</feature>
<sequence length="246" mass="27153">MRAEFPFHHERFEQPDEFPTPRRIGRKPVVTPVYRNRCRHRGVDLFEPGLKSRIVGGQRRQGAQMAAGRTAADGNEIRIPAVGGDVFLDPRQRALHVDNVVGPGVARRHPVVQRHAYPAARSQMAHQRIRLRAAPPQYPGAAGHLYQHRCLGVAWQVAAAPDVGQVGPPVWAVAHDVRRLDVAPACHGGTQREIATSATHRFRGQGSEFLSVVGPELFGQARFEHRSRGGGAAVADHRKDHPGRCR</sequence>
<organism evidence="2 5">
    <name type="scientific">Mycobacterium tuberculosis</name>
    <dbReference type="NCBI Taxonomy" id="1773"/>
    <lineage>
        <taxon>Bacteria</taxon>
        <taxon>Bacillati</taxon>
        <taxon>Actinomycetota</taxon>
        <taxon>Actinomycetes</taxon>
        <taxon>Mycobacteriales</taxon>
        <taxon>Mycobacteriaceae</taxon>
        <taxon>Mycobacterium</taxon>
        <taxon>Mycobacterium tuberculosis complex</taxon>
    </lineage>
</organism>
<dbReference type="Proteomes" id="UP000050164">
    <property type="component" value="Unassembled WGS sequence"/>
</dbReference>
<gene>
    <name evidence="2" type="ORF">ERS027659_01847</name>
    <name evidence="3" type="ORF">ERS027661_03877</name>
</gene>
<proteinExistence type="predicted"/>
<evidence type="ECO:0000256" key="1">
    <source>
        <dbReference type="SAM" id="MobiDB-lite"/>
    </source>
</evidence>
<feature type="compositionally biased region" description="Basic and acidic residues" evidence="1">
    <location>
        <begin position="235"/>
        <end position="246"/>
    </location>
</feature>